<feature type="compositionally biased region" description="Basic and acidic residues" evidence="1">
    <location>
        <begin position="104"/>
        <end position="114"/>
    </location>
</feature>
<dbReference type="Proteomes" id="UP000092484">
    <property type="component" value="Unassembled WGS sequence"/>
</dbReference>
<protein>
    <submittedName>
        <fullName evidence="2">TonB-like protein</fullName>
    </submittedName>
</protein>
<evidence type="ECO:0000313" key="3">
    <source>
        <dbReference type="Proteomes" id="UP000092484"/>
    </source>
</evidence>
<gene>
    <name evidence="2" type="ORF">I603_2238</name>
</gene>
<feature type="compositionally biased region" description="Low complexity" evidence="1">
    <location>
        <begin position="116"/>
        <end position="132"/>
    </location>
</feature>
<dbReference type="AlphaFoldDB" id="A0A1A7BEU6"/>
<feature type="compositionally biased region" description="Pro residues" evidence="1">
    <location>
        <begin position="70"/>
        <end position="79"/>
    </location>
</feature>
<dbReference type="PATRIC" id="fig|1300349.4.peg.2230"/>
<dbReference type="STRING" id="1300349.I603_2238"/>
<accession>A0A1A7BEU6</accession>
<keyword evidence="3" id="KW-1185">Reference proteome</keyword>
<dbReference type="Gene3D" id="3.30.1150.10">
    <property type="match status" value="1"/>
</dbReference>
<feature type="region of interest" description="Disordered" evidence="1">
    <location>
        <begin position="66"/>
        <end position="159"/>
    </location>
</feature>
<evidence type="ECO:0000256" key="1">
    <source>
        <dbReference type="SAM" id="MobiDB-lite"/>
    </source>
</evidence>
<organism evidence="2 3">
    <name type="scientific">Erythrobacter dokdonensis DSW-74</name>
    <dbReference type="NCBI Taxonomy" id="1300349"/>
    <lineage>
        <taxon>Bacteria</taxon>
        <taxon>Pseudomonadati</taxon>
        <taxon>Pseudomonadota</taxon>
        <taxon>Alphaproteobacteria</taxon>
        <taxon>Sphingomonadales</taxon>
        <taxon>Erythrobacteraceae</taxon>
        <taxon>Erythrobacter/Porphyrobacter group</taxon>
        <taxon>Erythrobacter</taxon>
    </lineage>
</organism>
<reference evidence="2 3" key="1">
    <citation type="submission" date="2016-06" db="EMBL/GenBank/DDBJ databases">
        <title>Genome sequence of Porphyrobacter dokdonensis DSW-74.</title>
        <authorList>
            <person name="Kim J.F."/>
            <person name="Song J.Y."/>
        </authorList>
    </citation>
    <scope>NUCLEOTIDE SEQUENCE [LARGE SCALE GENOMIC DNA]</scope>
    <source>
        <strain evidence="2 3">DSW-74</strain>
    </source>
</reference>
<comment type="caution">
    <text evidence="2">The sequence shown here is derived from an EMBL/GenBank/DDBJ whole genome shotgun (WGS) entry which is preliminary data.</text>
</comment>
<feature type="compositionally biased region" description="Gly residues" evidence="1">
    <location>
        <begin position="133"/>
        <end position="155"/>
    </location>
</feature>
<evidence type="ECO:0000313" key="2">
    <source>
        <dbReference type="EMBL" id="OBV10276.1"/>
    </source>
</evidence>
<proteinExistence type="predicted"/>
<name>A0A1A7BEU6_9SPHN</name>
<sequence length="251" mass="26419">MEVTAIGIETRMNGKSQFRRRRRLSLPLVAGLLLLHMAALYGLARALAPDLTASVQDQVVSAFTVTITSPPSPPPPENQPEPDEGAQGDPGKDAVPEPVTRPPSPRDLRDEPPRPRASSTGTASRSGATEAGEGTGAAGSGLGTGSGNSGGGRGGVAVTKPVHVSGSIDNARDFPVPEGGRSARRGTEVIVRVTVGIDGRARDCTIYRPSPDPEADRITCALVESRLGFRPATDREGNPVPAPFYWRQRWF</sequence>
<dbReference type="EMBL" id="LZYB01000006">
    <property type="protein sequence ID" value="OBV10276.1"/>
    <property type="molecule type" value="Genomic_DNA"/>
</dbReference>